<accession>A0AAJ7EGR2</accession>
<dbReference type="Proteomes" id="UP000694872">
    <property type="component" value="Unplaced"/>
</dbReference>
<name>A0AAJ7EGR2_PAPXU</name>
<evidence type="ECO:0000313" key="22">
    <source>
        <dbReference type="RefSeq" id="XP_013176786.1"/>
    </source>
</evidence>
<evidence type="ECO:0000256" key="9">
    <source>
        <dbReference type="ARBA" id="ARBA00022737"/>
    </source>
</evidence>
<dbReference type="GO" id="GO:0003677">
    <property type="term" value="F:DNA binding"/>
    <property type="evidence" value="ECO:0007669"/>
    <property type="project" value="InterPro"/>
</dbReference>
<dbReference type="Pfam" id="PF18358">
    <property type="entry name" value="Tudor_4"/>
    <property type="match status" value="1"/>
</dbReference>
<feature type="domain" description="MBD" evidence="21">
    <location>
        <begin position="1408"/>
        <end position="1474"/>
    </location>
</feature>
<feature type="domain" description="SET" evidence="18">
    <location>
        <begin position="1608"/>
        <end position="1887"/>
    </location>
</feature>
<feature type="compositionally biased region" description="Acidic residues" evidence="17">
    <location>
        <begin position="1675"/>
        <end position="1702"/>
    </location>
</feature>
<keyword evidence="12" id="KW-0805">Transcription regulation</keyword>
<evidence type="ECO:0000256" key="3">
    <source>
        <dbReference type="ARBA" id="ARBA00022454"/>
    </source>
</evidence>
<feature type="region of interest" description="Disordered" evidence="17">
    <location>
        <begin position="527"/>
        <end position="637"/>
    </location>
</feature>
<feature type="compositionally biased region" description="Acidic residues" evidence="17">
    <location>
        <begin position="1778"/>
        <end position="1794"/>
    </location>
</feature>
<feature type="region of interest" description="Disordered" evidence="17">
    <location>
        <begin position="1323"/>
        <end position="1364"/>
    </location>
</feature>
<dbReference type="GO" id="GO:0005694">
    <property type="term" value="C:chromosome"/>
    <property type="evidence" value="ECO:0007669"/>
    <property type="project" value="UniProtKB-SubCell"/>
</dbReference>
<feature type="region of interest" description="Disordered" evidence="17">
    <location>
        <begin position="345"/>
        <end position="437"/>
    </location>
</feature>
<keyword evidence="9" id="KW-0677">Repeat</keyword>
<proteinExistence type="predicted"/>
<keyword evidence="13 16" id="KW-0175">Coiled coil</keyword>
<dbReference type="PANTHER" id="PTHR46024">
    <property type="entry name" value="HISTONE-LYSINE N-METHYLTRANSFERASE EGGLESS"/>
    <property type="match status" value="1"/>
</dbReference>
<dbReference type="PROSITE" id="PS50982">
    <property type="entry name" value="MBD"/>
    <property type="match status" value="1"/>
</dbReference>
<feature type="domain" description="Pre-SET" evidence="19">
    <location>
        <begin position="1536"/>
        <end position="1605"/>
    </location>
</feature>
<dbReference type="SMART" id="SM00317">
    <property type="entry name" value="SET"/>
    <property type="match status" value="1"/>
</dbReference>
<keyword evidence="5" id="KW-0489">Methyltransferase</keyword>
<dbReference type="Gene3D" id="2.170.270.10">
    <property type="entry name" value="SET domain"/>
    <property type="match status" value="2"/>
</dbReference>
<evidence type="ECO:0000256" key="14">
    <source>
        <dbReference type="ARBA" id="ARBA00023163"/>
    </source>
</evidence>
<feature type="compositionally biased region" description="Polar residues" evidence="17">
    <location>
        <begin position="568"/>
        <end position="580"/>
    </location>
</feature>
<evidence type="ECO:0000256" key="5">
    <source>
        <dbReference type="ARBA" id="ARBA00022603"/>
    </source>
</evidence>
<feature type="compositionally biased region" description="Basic and acidic residues" evidence="17">
    <location>
        <begin position="610"/>
        <end position="622"/>
    </location>
</feature>
<dbReference type="InterPro" id="IPR046341">
    <property type="entry name" value="SET_dom_sf"/>
</dbReference>
<evidence type="ECO:0000259" key="20">
    <source>
        <dbReference type="PROSITE" id="PS50868"/>
    </source>
</evidence>
<dbReference type="Pfam" id="PF05033">
    <property type="entry name" value="Pre-SET"/>
    <property type="match status" value="1"/>
</dbReference>
<evidence type="ECO:0000259" key="18">
    <source>
        <dbReference type="PROSITE" id="PS50280"/>
    </source>
</evidence>
<dbReference type="CDD" id="cd10517">
    <property type="entry name" value="SET_SETDB1"/>
    <property type="match status" value="1"/>
</dbReference>
<keyword evidence="8" id="KW-0479">Metal-binding</keyword>
<dbReference type="GO" id="GO:0046974">
    <property type="term" value="F:histone H3K9 methyltransferase activity"/>
    <property type="evidence" value="ECO:0007669"/>
    <property type="project" value="TreeGrafter"/>
</dbReference>
<evidence type="ECO:0000256" key="13">
    <source>
        <dbReference type="ARBA" id="ARBA00023054"/>
    </source>
</evidence>
<keyword evidence="3" id="KW-0158">Chromosome</keyword>
<feature type="compositionally biased region" description="Acidic residues" evidence="17">
    <location>
        <begin position="407"/>
        <end position="434"/>
    </location>
</feature>
<evidence type="ECO:0000256" key="17">
    <source>
        <dbReference type="SAM" id="MobiDB-lite"/>
    </source>
</evidence>
<dbReference type="Gene3D" id="3.30.890.10">
    <property type="entry name" value="Methyl-cpg-binding Protein 2, Chain A"/>
    <property type="match status" value="1"/>
</dbReference>
<dbReference type="PROSITE" id="PS50868">
    <property type="entry name" value="POST_SET"/>
    <property type="match status" value="1"/>
</dbReference>
<dbReference type="CTD" id="37962"/>
<dbReference type="SMART" id="SM00391">
    <property type="entry name" value="MBD"/>
    <property type="match status" value="1"/>
</dbReference>
<dbReference type="GeneID" id="106124549"/>
<keyword evidence="6" id="KW-0808">Transferase</keyword>
<dbReference type="PROSITE" id="PS50867">
    <property type="entry name" value="PRE_SET"/>
    <property type="match status" value="1"/>
</dbReference>
<feature type="region of interest" description="Disordered" evidence="17">
    <location>
        <begin position="263"/>
        <end position="293"/>
    </location>
</feature>
<comment type="subcellular location">
    <subcellularLocation>
        <location evidence="2">Chromosome</location>
    </subcellularLocation>
    <subcellularLocation>
        <location evidence="1">Nucleus</location>
    </subcellularLocation>
</comment>
<dbReference type="GO" id="GO:0008270">
    <property type="term" value="F:zinc ion binding"/>
    <property type="evidence" value="ECO:0007669"/>
    <property type="project" value="InterPro"/>
</dbReference>
<dbReference type="InterPro" id="IPR001214">
    <property type="entry name" value="SET_dom"/>
</dbReference>
<dbReference type="InterPro" id="IPR041292">
    <property type="entry name" value="Tudor_4"/>
</dbReference>
<evidence type="ECO:0000256" key="10">
    <source>
        <dbReference type="ARBA" id="ARBA00022833"/>
    </source>
</evidence>
<evidence type="ECO:0000256" key="4">
    <source>
        <dbReference type="ARBA" id="ARBA00022491"/>
    </source>
</evidence>
<feature type="region of interest" description="Disordered" evidence="17">
    <location>
        <begin position="1"/>
        <end position="37"/>
    </location>
</feature>
<protein>
    <submittedName>
        <fullName evidence="22">Uncharacterized protein LOC106124549 isoform X1</fullName>
    </submittedName>
</protein>
<evidence type="ECO:0000256" key="8">
    <source>
        <dbReference type="ARBA" id="ARBA00022723"/>
    </source>
</evidence>
<organism evidence="22">
    <name type="scientific">Papilio xuthus</name>
    <name type="common">Asian swallowtail butterfly</name>
    <dbReference type="NCBI Taxonomy" id="66420"/>
    <lineage>
        <taxon>Eukaryota</taxon>
        <taxon>Metazoa</taxon>
        <taxon>Ecdysozoa</taxon>
        <taxon>Arthropoda</taxon>
        <taxon>Hexapoda</taxon>
        <taxon>Insecta</taxon>
        <taxon>Pterygota</taxon>
        <taxon>Neoptera</taxon>
        <taxon>Endopterygota</taxon>
        <taxon>Lepidoptera</taxon>
        <taxon>Glossata</taxon>
        <taxon>Ditrysia</taxon>
        <taxon>Papilionoidea</taxon>
        <taxon>Papilionidae</taxon>
        <taxon>Papilioninae</taxon>
        <taxon>Papilio</taxon>
    </lineage>
</organism>
<evidence type="ECO:0000256" key="12">
    <source>
        <dbReference type="ARBA" id="ARBA00023015"/>
    </source>
</evidence>
<evidence type="ECO:0000256" key="7">
    <source>
        <dbReference type="ARBA" id="ARBA00022691"/>
    </source>
</evidence>
<dbReference type="Gene3D" id="2.30.30.140">
    <property type="match status" value="2"/>
</dbReference>
<feature type="compositionally biased region" description="Polar residues" evidence="17">
    <location>
        <begin position="1329"/>
        <end position="1338"/>
    </location>
</feature>
<feature type="compositionally biased region" description="Polar residues" evidence="17">
    <location>
        <begin position="623"/>
        <end position="632"/>
    </location>
</feature>
<dbReference type="SMART" id="SM00468">
    <property type="entry name" value="PreSET"/>
    <property type="match status" value="1"/>
</dbReference>
<keyword evidence="11" id="KW-0156">Chromatin regulator</keyword>
<dbReference type="RefSeq" id="XP_013176786.1">
    <property type="nucleotide sequence ID" value="XM_013321332.1"/>
</dbReference>
<feature type="compositionally biased region" description="Acidic residues" evidence="17">
    <location>
        <begin position="158"/>
        <end position="167"/>
    </location>
</feature>
<dbReference type="PROSITE" id="PS50280">
    <property type="entry name" value="SET"/>
    <property type="match status" value="1"/>
</dbReference>
<evidence type="ECO:0000256" key="2">
    <source>
        <dbReference type="ARBA" id="ARBA00004286"/>
    </source>
</evidence>
<dbReference type="GO" id="GO:0005634">
    <property type="term" value="C:nucleus"/>
    <property type="evidence" value="ECO:0007669"/>
    <property type="project" value="UniProtKB-SubCell"/>
</dbReference>
<keyword evidence="4" id="KW-0678">Repressor</keyword>
<evidence type="ECO:0000256" key="6">
    <source>
        <dbReference type="ARBA" id="ARBA00022679"/>
    </source>
</evidence>
<dbReference type="SUPFAM" id="SSF63748">
    <property type="entry name" value="Tudor/PWWP/MBT"/>
    <property type="match status" value="1"/>
</dbReference>
<dbReference type="Pfam" id="PF18359">
    <property type="entry name" value="Tudor_5"/>
    <property type="match status" value="1"/>
</dbReference>
<dbReference type="InterPro" id="IPR003616">
    <property type="entry name" value="Post-SET_dom"/>
</dbReference>
<feature type="region of interest" description="Disordered" evidence="17">
    <location>
        <begin position="1740"/>
        <end position="1802"/>
    </location>
</feature>
<dbReference type="SUPFAM" id="SSF54171">
    <property type="entry name" value="DNA-binding domain"/>
    <property type="match status" value="1"/>
</dbReference>
<dbReference type="InterPro" id="IPR007728">
    <property type="entry name" value="Pre-SET_dom"/>
</dbReference>
<gene>
    <name evidence="22" type="primary">LOC106124549</name>
</gene>
<dbReference type="KEGG" id="pxu:106124549"/>
<evidence type="ECO:0000256" key="16">
    <source>
        <dbReference type="SAM" id="Coils"/>
    </source>
</evidence>
<keyword evidence="10" id="KW-0862">Zinc</keyword>
<dbReference type="SUPFAM" id="SSF82199">
    <property type="entry name" value="SET domain"/>
    <property type="match status" value="1"/>
</dbReference>
<feature type="compositionally biased region" description="Basic and acidic residues" evidence="17">
    <location>
        <begin position="1740"/>
        <end position="1777"/>
    </location>
</feature>
<dbReference type="Pfam" id="PF01429">
    <property type="entry name" value="MBD"/>
    <property type="match status" value="1"/>
</dbReference>
<dbReference type="InterPro" id="IPR051516">
    <property type="entry name" value="SETDB_methyltransferase"/>
</dbReference>
<keyword evidence="15" id="KW-0539">Nucleus</keyword>
<dbReference type="GO" id="GO:0070828">
    <property type="term" value="P:heterochromatin organization"/>
    <property type="evidence" value="ECO:0007669"/>
    <property type="project" value="TreeGrafter"/>
</dbReference>
<feature type="region of interest" description="Disordered" evidence="17">
    <location>
        <begin position="1675"/>
        <end position="1723"/>
    </location>
</feature>
<dbReference type="InterPro" id="IPR041291">
    <property type="entry name" value="TUDOR_5"/>
</dbReference>
<feature type="domain" description="Post-SET" evidence="20">
    <location>
        <begin position="1896"/>
        <end position="1912"/>
    </location>
</feature>
<dbReference type="CDD" id="cd21181">
    <property type="entry name" value="Tudor_SETDB1_rpt2"/>
    <property type="match status" value="1"/>
</dbReference>
<keyword evidence="7" id="KW-0949">S-adenosyl-L-methionine</keyword>
<dbReference type="GO" id="GO:0010629">
    <property type="term" value="P:negative regulation of gene expression"/>
    <property type="evidence" value="ECO:0007669"/>
    <property type="project" value="TreeGrafter"/>
</dbReference>
<evidence type="ECO:0000259" key="21">
    <source>
        <dbReference type="PROSITE" id="PS50982"/>
    </source>
</evidence>
<evidence type="ECO:0000256" key="1">
    <source>
        <dbReference type="ARBA" id="ARBA00004123"/>
    </source>
</evidence>
<feature type="compositionally biased region" description="Basic and acidic residues" evidence="17">
    <location>
        <begin position="180"/>
        <end position="208"/>
    </location>
</feature>
<feature type="coiled-coil region" evidence="16">
    <location>
        <begin position="813"/>
        <end position="847"/>
    </location>
</feature>
<evidence type="ECO:0000256" key="15">
    <source>
        <dbReference type="ARBA" id="ARBA00023242"/>
    </source>
</evidence>
<evidence type="ECO:0000259" key="19">
    <source>
        <dbReference type="PROSITE" id="PS50867"/>
    </source>
</evidence>
<sequence length="1912" mass="217524">MDVTGNFEDIISESNFETDGSPEAREEKVTSQNPENRVDEIIPINASLDDILVNVADDDSKDIKEMSDEQKLPLKSDGKDIPIEVPIQEAGDGTEESYLKLCVKSDAVITSTNIGAEMSTVNKSLMEYFDATSNNDNDVKSNIDEDNNSDVLDEDLQLRWDDDENDGDNVISSADEEELLKENTDTHDEKAQKEDTDSKELNEQNVRKEKVHALKPTTTDKYDKYVSTDSIQKIEEIVTQHGLKKPDMMLEIPTQELMDFMDEDDEPDLSNLDILPDIEKGQNSPKDEDEMDIDNLKTLINADLQLDDDDTNTTEIVQTDSKDSENINANVSVSLENNEALTDIVSKDMDPVQLKDDGNQQNIDKTVDEPQPSTSKASAITEMKGDSDEVGEMSDSLGLLAESTKVEEDDDDDEQEDDDDDGDDDEEYDPDEEHSNEMVVEYSEDSNAVNSDLDIVKITQSDAPTVSQTDSTLCDEQIDICEFSVTDNISQEENDKNIETIEEMETDITMFEAEKNYENNEEIGHKMILDKELEQDEPESLISPATIDIDNGDEVSNKLPEESEQDENSMTINEAQSLSAPESEKRKNDNVVLLDSSSEDEKENSPNIQMEKEEPSLNDDIKSNSGSPQNENSTDEIVEKMDIDKINSPNKEKKQSSKLPIGLEVFNVDSDEEELGQNDMVENVEQPVPIKCVNPKCQSPNDTKFYAADADVLKFYEMDHKKKAAVCETCANVFDKHIQDLLNRFKNFTPLLDLHNGKSNQDLVEIYDSESEEEDETEENGNKIGTSVAKFLEDNLADVFNTSWEKYNMDSRLAVSENELQQDLNNLQVHTEELDKMLKECQAATDTLRNNLYATFEVDRKTLPSIVIVDTPTTMYCCYENNQSEQEPPQTRLKRRLMTNTDTPAKRLLTTDKMTFQQDKIIDGTAAEANDDNVDVSVVKLSREPAPAELPPRGVIIKPALRAGMSVYAMKTTFGLWIKAKIVEILPKLIDDDSGVMYDQATKTSIKQSETVCPESTVTRRSRRIYKKKVPKVKKIPKTGAERIRAYRNRILEYELEMAARSMTIAVTNPKEITPLHNLENEQITSPDIQNTILYNALTRPTKEQPEQNNPCEIESSTKFTNCRVKFEYKSTKNFTKHVTGRRLAYSDPPDVRLIIGTRIIACAEKTDSFYSGVVAEVPNPVNKFRYLVFFDDGHAKYVQHADTRLVCECSRSVWEEVHPYSQEFVRQYLLAYPERPMVRLRPKQNLKTEWQGQWWNSRVLQVDASLAEIELAGKRREWIYRGSTRLAPLYLELQAAERHRTRPMPRSGPQVKSNMPYVEYTRYDEPSKSPSEAAQQNEELRRQRAVAKKSTAQSQPPPQPTNIVPVENILSRVVHYKPKNAVRPLHMVPHECGPQCRRSDVLPLKDLRTYNPLTKPLLSGWERQLIRYKTNKIVMYRAPCGRRLRDMPELHRYLRLIDSDMAVDLFDFSPATHCLAEFVLNNCIIGKKDLSHGKEIVPVPCVNYYDGSLPEFCSYNTERTPTAGVPLNLDPNFLCGCDCEDDCEDKSKCACWKMTLEGARTIGMEGDVGYVYRRLPEPLPSGIYECNSRCKCRNTCLNRVAQHPLQLKLQVFKTDRRGWGIRALNDVPKGAFLCVYAGNLLTDATANLDGLNEGDEYLAELDYIEVVEAMKEGYEEDVPESLKENDDESDSSESSEEDDSSEEKKSKTRSSKDEDDEFRPGYVDLPLKFNKHLRTREKCKKEKEDDEMIEKKKEKAKEKEKEVEKEEKKEIKKDGDNENENEDCITISDDEEVREPSSFSVQEGMDSKQLVSKYRSVRSYFGKDEACYIMDAKVQGNIGRYLNHSCCPNVFVQNVFVDTHDPRFPWVAFFASTHIRAGVELTWNYNYDVGSVPGKVLYCYCGADNCRGRLL</sequence>
<keyword evidence="14" id="KW-0804">Transcription</keyword>
<feature type="compositionally biased region" description="Basic and acidic residues" evidence="17">
    <location>
        <begin position="345"/>
        <end position="358"/>
    </location>
</feature>
<dbReference type="Pfam" id="PF00856">
    <property type="entry name" value="SET"/>
    <property type="match status" value="1"/>
</dbReference>
<dbReference type="PANTHER" id="PTHR46024:SF1">
    <property type="entry name" value="HISTONE-LYSINE N-METHYLTRANSFERASE EGGLESS"/>
    <property type="match status" value="1"/>
</dbReference>
<feature type="region of interest" description="Disordered" evidence="17">
    <location>
        <begin position="158"/>
        <end position="208"/>
    </location>
</feature>
<dbReference type="InterPro" id="IPR001739">
    <property type="entry name" value="Methyl_CpG_DNA-bd"/>
</dbReference>
<dbReference type="InterPro" id="IPR047232">
    <property type="entry name" value="SETDB1/2-like_MBD"/>
</dbReference>
<dbReference type="GO" id="GO:0032259">
    <property type="term" value="P:methylation"/>
    <property type="evidence" value="ECO:0007669"/>
    <property type="project" value="UniProtKB-KW"/>
</dbReference>
<dbReference type="InterPro" id="IPR016177">
    <property type="entry name" value="DNA-bd_dom_sf"/>
</dbReference>
<evidence type="ECO:0000256" key="11">
    <source>
        <dbReference type="ARBA" id="ARBA00022853"/>
    </source>
</evidence>
<reference evidence="22" key="1">
    <citation type="submission" date="2025-08" db="UniProtKB">
        <authorList>
            <consortium name="RefSeq"/>
        </authorList>
    </citation>
    <scope>IDENTIFICATION</scope>
</reference>
<dbReference type="CDD" id="cd01395">
    <property type="entry name" value="HMT_MBD"/>
    <property type="match status" value="1"/>
</dbReference>